<gene>
    <name evidence="2" type="ORF">JOE56_001851</name>
</gene>
<protein>
    <submittedName>
        <fullName evidence="2">Uncharacterized protein</fullName>
    </submittedName>
</protein>
<reference evidence="2 3" key="1">
    <citation type="submission" date="2021-01" db="EMBL/GenBank/DDBJ databases">
        <title>Sequencing the genomes of 1000 actinobacteria strains.</title>
        <authorList>
            <person name="Klenk H.-P."/>
        </authorList>
    </citation>
    <scope>NUCLEOTIDE SEQUENCE [LARGE SCALE GENOMIC DNA]</scope>
    <source>
        <strain evidence="2 3">DSM 13657</strain>
    </source>
</reference>
<evidence type="ECO:0000256" key="1">
    <source>
        <dbReference type="SAM" id="MobiDB-lite"/>
    </source>
</evidence>
<dbReference type="EMBL" id="JAFBCP010000001">
    <property type="protein sequence ID" value="MBM7817157.1"/>
    <property type="molecule type" value="Genomic_DNA"/>
</dbReference>
<comment type="caution">
    <text evidence="2">The sequence shown here is derived from an EMBL/GenBank/DDBJ whole genome shotgun (WGS) entry which is preliminary data.</text>
</comment>
<keyword evidence="3" id="KW-1185">Reference proteome</keyword>
<evidence type="ECO:0000313" key="2">
    <source>
        <dbReference type="EMBL" id="MBM7817157.1"/>
    </source>
</evidence>
<organism evidence="2 3">
    <name type="scientific">Brevibacterium paucivorans</name>
    <dbReference type="NCBI Taxonomy" id="170994"/>
    <lineage>
        <taxon>Bacteria</taxon>
        <taxon>Bacillati</taxon>
        <taxon>Actinomycetota</taxon>
        <taxon>Actinomycetes</taxon>
        <taxon>Micrococcales</taxon>
        <taxon>Brevibacteriaceae</taxon>
        <taxon>Brevibacterium</taxon>
    </lineage>
</organism>
<name>A0ABS2SLM0_9MICO</name>
<feature type="compositionally biased region" description="Basic and acidic residues" evidence="1">
    <location>
        <begin position="1"/>
        <end position="17"/>
    </location>
</feature>
<dbReference type="Proteomes" id="UP000809290">
    <property type="component" value="Unassembled WGS sequence"/>
</dbReference>
<accession>A0ABS2SLM0</accession>
<proteinExistence type="predicted"/>
<sequence length="46" mass="5065">MTDPAFDKGTEEAERGRSIQLSGEPRLAPIIKHLKVTLSFSQSNHA</sequence>
<feature type="region of interest" description="Disordered" evidence="1">
    <location>
        <begin position="1"/>
        <end position="21"/>
    </location>
</feature>
<evidence type="ECO:0000313" key="3">
    <source>
        <dbReference type="Proteomes" id="UP000809290"/>
    </source>
</evidence>